<dbReference type="Proteomes" id="UP000317043">
    <property type="component" value="Unassembled WGS sequence"/>
</dbReference>
<name>A0A543B156_9ACTN</name>
<protein>
    <submittedName>
        <fullName evidence="1">Uncharacterized protein</fullName>
    </submittedName>
</protein>
<gene>
    <name evidence="1" type="ORF">FB566_4109</name>
</gene>
<dbReference type="InParanoid" id="A0A543B156"/>
<evidence type="ECO:0000313" key="1">
    <source>
        <dbReference type="EMBL" id="TQL78520.1"/>
    </source>
</evidence>
<reference evidence="1 2" key="1">
    <citation type="submission" date="2019-06" db="EMBL/GenBank/DDBJ databases">
        <title>Sequencing the genomes of 1000 actinobacteria strains.</title>
        <authorList>
            <person name="Klenk H.-P."/>
        </authorList>
    </citation>
    <scope>NUCLEOTIDE SEQUENCE [LARGE SCALE GENOMIC DNA]</scope>
    <source>
        <strain evidence="1 2">DSM 45928</strain>
    </source>
</reference>
<sequence length="49" mass="5885">MVQRGHYQSFFLAFPFWRFVNFIDYRNFDLAGIVHSMQPHESAGCQFKI</sequence>
<dbReference type="AlphaFoldDB" id="A0A543B156"/>
<keyword evidence="2" id="KW-1185">Reference proteome</keyword>
<accession>A0A543B156</accession>
<evidence type="ECO:0000313" key="2">
    <source>
        <dbReference type="Proteomes" id="UP000317043"/>
    </source>
</evidence>
<organism evidence="1 2">
    <name type="scientific">Stackebrandtia endophytica</name>
    <dbReference type="NCBI Taxonomy" id="1496996"/>
    <lineage>
        <taxon>Bacteria</taxon>
        <taxon>Bacillati</taxon>
        <taxon>Actinomycetota</taxon>
        <taxon>Actinomycetes</taxon>
        <taxon>Glycomycetales</taxon>
        <taxon>Glycomycetaceae</taxon>
        <taxon>Stackebrandtia</taxon>
    </lineage>
</organism>
<comment type="caution">
    <text evidence="1">The sequence shown here is derived from an EMBL/GenBank/DDBJ whole genome shotgun (WGS) entry which is preliminary data.</text>
</comment>
<dbReference type="EMBL" id="VFOW01000001">
    <property type="protein sequence ID" value="TQL78520.1"/>
    <property type="molecule type" value="Genomic_DNA"/>
</dbReference>
<proteinExistence type="predicted"/>